<dbReference type="AlphaFoldDB" id="G2QPB9"/>
<dbReference type="Proteomes" id="UP000007322">
    <property type="component" value="Chromosome 7"/>
</dbReference>
<keyword evidence="2" id="KW-1185">Reference proteome</keyword>
<evidence type="ECO:0000313" key="2">
    <source>
        <dbReference type="Proteomes" id="UP000007322"/>
    </source>
</evidence>
<name>G2QPB9_THET4</name>
<dbReference type="VEuPathDB" id="FungiDB:MYCTH_2311579"/>
<dbReference type="EMBL" id="CP003008">
    <property type="protein sequence ID" value="AEO61432.1"/>
    <property type="molecule type" value="Genomic_DNA"/>
</dbReference>
<dbReference type="HOGENOM" id="CLU_3034040_0_0_1"/>
<dbReference type="GeneID" id="11506806"/>
<dbReference type="InParanoid" id="G2QPB9"/>
<dbReference type="RefSeq" id="XP_003666677.1">
    <property type="nucleotide sequence ID" value="XM_003666629.1"/>
</dbReference>
<evidence type="ECO:0000313" key="1">
    <source>
        <dbReference type="EMBL" id="AEO61432.1"/>
    </source>
</evidence>
<organism evidence="1 2">
    <name type="scientific">Thermothelomyces thermophilus (strain ATCC 42464 / BCRC 31852 / DSM 1799)</name>
    <name type="common">Sporotrichum thermophile</name>
    <dbReference type="NCBI Taxonomy" id="573729"/>
    <lineage>
        <taxon>Eukaryota</taxon>
        <taxon>Fungi</taxon>
        <taxon>Dikarya</taxon>
        <taxon>Ascomycota</taxon>
        <taxon>Pezizomycotina</taxon>
        <taxon>Sordariomycetes</taxon>
        <taxon>Sordariomycetidae</taxon>
        <taxon>Sordariales</taxon>
        <taxon>Chaetomiaceae</taxon>
        <taxon>Thermothelomyces</taxon>
    </lineage>
</organism>
<reference evidence="1 2" key="1">
    <citation type="journal article" date="2011" name="Nat. Biotechnol.">
        <title>Comparative genomic analysis of the thermophilic biomass-degrading fungi Myceliophthora thermophila and Thielavia terrestris.</title>
        <authorList>
            <person name="Berka R.M."/>
            <person name="Grigoriev I.V."/>
            <person name="Otillar R."/>
            <person name="Salamov A."/>
            <person name="Grimwood J."/>
            <person name="Reid I."/>
            <person name="Ishmael N."/>
            <person name="John T."/>
            <person name="Darmond C."/>
            <person name="Moisan M.-C."/>
            <person name="Henrissat B."/>
            <person name="Coutinho P.M."/>
            <person name="Lombard V."/>
            <person name="Natvig D.O."/>
            <person name="Lindquist E."/>
            <person name="Schmutz J."/>
            <person name="Lucas S."/>
            <person name="Harris P."/>
            <person name="Powlowski J."/>
            <person name="Bellemare A."/>
            <person name="Taylor D."/>
            <person name="Butler G."/>
            <person name="de Vries R.P."/>
            <person name="Allijn I.E."/>
            <person name="van den Brink J."/>
            <person name="Ushinsky S."/>
            <person name="Storms R."/>
            <person name="Powell A.J."/>
            <person name="Paulsen I.T."/>
            <person name="Elbourne L.D.H."/>
            <person name="Baker S.E."/>
            <person name="Magnuson J."/>
            <person name="LaBoissiere S."/>
            <person name="Clutterbuck A.J."/>
            <person name="Martinez D."/>
            <person name="Wogulis M."/>
            <person name="de Leon A.L."/>
            <person name="Rey M.W."/>
            <person name="Tsang A."/>
        </authorList>
    </citation>
    <scope>NUCLEOTIDE SEQUENCE [LARGE SCALE GENOMIC DNA]</scope>
    <source>
        <strain evidence="2">ATCC 42464 / BCRC 31852 / DSM 1799</strain>
    </source>
</reference>
<sequence>MGAFCTLGTPWRTKRRGPKSRQFLVSHGEGLVDGPNASFHLGGPPSFRFYPSVAQ</sequence>
<dbReference type="KEGG" id="mtm:MYCTH_2311579"/>
<protein>
    <submittedName>
        <fullName evidence="1">Uncharacterized protein</fullName>
    </submittedName>
</protein>
<proteinExistence type="predicted"/>
<gene>
    <name evidence="1" type="ORF">MYCTH_2311579</name>
</gene>
<accession>G2QPB9</accession>